<dbReference type="CDD" id="cd00051">
    <property type="entry name" value="EFh"/>
    <property type="match status" value="1"/>
</dbReference>
<name>A0ABP0N112_9DINO</name>
<protein>
    <recommendedName>
        <fullName evidence="2">EF-hand domain-containing protein</fullName>
    </recommendedName>
</protein>
<dbReference type="PROSITE" id="PS00018">
    <property type="entry name" value="EF_HAND_1"/>
    <property type="match status" value="2"/>
</dbReference>
<evidence type="ECO:0000259" key="2">
    <source>
        <dbReference type="PROSITE" id="PS50222"/>
    </source>
</evidence>
<dbReference type="SMART" id="SM00054">
    <property type="entry name" value="EFh"/>
    <property type="match status" value="1"/>
</dbReference>
<accession>A0ABP0N112</accession>
<evidence type="ECO:0000313" key="4">
    <source>
        <dbReference type="Proteomes" id="UP001642484"/>
    </source>
</evidence>
<dbReference type="EMBL" id="CAXAMN010020779">
    <property type="protein sequence ID" value="CAK9056597.1"/>
    <property type="molecule type" value="Genomic_DNA"/>
</dbReference>
<sequence>MSANRAVFDVFQRYDKDRNGVISREELVEVLKTLDEDSWDDTSIDSLLAGADSNGDGALQVVEFLSWILGPTWVENPEHLSVAVSMKLSTTSNPAQQTIKGVQLDIEFFDKTLDQGETCGQQKRFIENNCHFCK</sequence>
<dbReference type="Proteomes" id="UP001642484">
    <property type="component" value="Unassembled WGS sequence"/>
</dbReference>
<comment type="caution">
    <text evidence="3">The sequence shown here is derived from an EMBL/GenBank/DDBJ whole genome shotgun (WGS) entry which is preliminary data.</text>
</comment>
<dbReference type="PROSITE" id="PS50222">
    <property type="entry name" value="EF_HAND_2"/>
    <property type="match status" value="1"/>
</dbReference>
<organism evidence="3 4">
    <name type="scientific">Durusdinium trenchii</name>
    <dbReference type="NCBI Taxonomy" id="1381693"/>
    <lineage>
        <taxon>Eukaryota</taxon>
        <taxon>Sar</taxon>
        <taxon>Alveolata</taxon>
        <taxon>Dinophyceae</taxon>
        <taxon>Suessiales</taxon>
        <taxon>Symbiodiniaceae</taxon>
        <taxon>Durusdinium</taxon>
    </lineage>
</organism>
<dbReference type="SUPFAM" id="SSF47473">
    <property type="entry name" value="EF-hand"/>
    <property type="match status" value="1"/>
</dbReference>
<evidence type="ECO:0000313" key="3">
    <source>
        <dbReference type="EMBL" id="CAK9056597.1"/>
    </source>
</evidence>
<keyword evidence="4" id="KW-1185">Reference proteome</keyword>
<dbReference type="InterPro" id="IPR002048">
    <property type="entry name" value="EF_hand_dom"/>
</dbReference>
<reference evidence="3 4" key="1">
    <citation type="submission" date="2024-02" db="EMBL/GenBank/DDBJ databases">
        <authorList>
            <person name="Chen Y."/>
            <person name="Shah S."/>
            <person name="Dougan E. K."/>
            <person name="Thang M."/>
            <person name="Chan C."/>
        </authorList>
    </citation>
    <scope>NUCLEOTIDE SEQUENCE [LARGE SCALE GENOMIC DNA]</scope>
</reference>
<proteinExistence type="predicted"/>
<dbReference type="InterPro" id="IPR018247">
    <property type="entry name" value="EF_Hand_1_Ca_BS"/>
</dbReference>
<dbReference type="Pfam" id="PF13499">
    <property type="entry name" value="EF-hand_7"/>
    <property type="match status" value="1"/>
</dbReference>
<evidence type="ECO:0000256" key="1">
    <source>
        <dbReference type="ARBA" id="ARBA00022837"/>
    </source>
</evidence>
<gene>
    <name evidence="3" type="ORF">CCMP2556_LOCUS28030</name>
</gene>
<feature type="domain" description="EF-hand" evidence="2">
    <location>
        <begin position="2"/>
        <end position="37"/>
    </location>
</feature>
<keyword evidence="1" id="KW-0106">Calcium</keyword>
<dbReference type="InterPro" id="IPR011992">
    <property type="entry name" value="EF-hand-dom_pair"/>
</dbReference>
<dbReference type="Gene3D" id="1.10.238.10">
    <property type="entry name" value="EF-hand"/>
    <property type="match status" value="1"/>
</dbReference>